<proteinExistence type="inferred from homology"/>
<keyword evidence="3 4" id="KW-0658">Purine biosynthesis</keyword>
<evidence type="ECO:0000256" key="3">
    <source>
        <dbReference type="ARBA" id="ARBA00022755"/>
    </source>
</evidence>
<dbReference type="HAMAP" id="MF_01930">
    <property type="entry name" value="PurN"/>
    <property type="match status" value="1"/>
</dbReference>
<comment type="similarity">
    <text evidence="4">Belongs to the GART family.</text>
</comment>
<evidence type="ECO:0000313" key="7">
    <source>
        <dbReference type="Proteomes" id="UP000192902"/>
    </source>
</evidence>
<dbReference type="PANTHER" id="PTHR43369:SF2">
    <property type="entry name" value="PHOSPHORIBOSYLGLYCINAMIDE FORMYLTRANSFERASE"/>
    <property type="match status" value="1"/>
</dbReference>
<evidence type="ECO:0000256" key="4">
    <source>
        <dbReference type="HAMAP-Rule" id="MF_01930"/>
    </source>
</evidence>
<dbReference type="InterPro" id="IPR002376">
    <property type="entry name" value="Formyl_transf_N"/>
</dbReference>
<dbReference type="RefSeq" id="WP_051521660.1">
    <property type="nucleotide sequence ID" value="NZ_CP020867.1"/>
</dbReference>
<dbReference type="AlphaFoldDB" id="A0A1W6BUJ7"/>
<evidence type="ECO:0000256" key="1">
    <source>
        <dbReference type="ARBA" id="ARBA00005054"/>
    </source>
</evidence>
<dbReference type="InterPro" id="IPR004607">
    <property type="entry name" value="GART"/>
</dbReference>
<comment type="function">
    <text evidence="4">Catalyzes the transfer of a formyl group from 10-formyltetrahydrofolate to 5-phospho-ribosyl-glycinamide (GAR), producing 5-phospho-ribosyl-N-formylglycinamide (FGAR) and tetrahydrofolate.</text>
</comment>
<dbReference type="Proteomes" id="UP000192902">
    <property type="component" value="Chromosome"/>
</dbReference>
<dbReference type="OrthoDB" id="9806170at2"/>
<feature type="active site" description="Proton donor" evidence="4">
    <location>
        <position position="111"/>
    </location>
</feature>
<dbReference type="UniPathway" id="UPA00074">
    <property type="reaction ID" value="UER00126"/>
</dbReference>
<evidence type="ECO:0000259" key="5">
    <source>
        <dbReference type="Pfam" id="PF00551"/>
    </source>
</evidence>
<accession>A0A1W6BUJ7</accession>
<evidence type="ECO:0000313" key="6">
    <source>
        <dbReference type="EMBL" id="ARJ55762.1"/>
    </source>
</evidence>
<dbReference type="EC" id="2.1.2.2" evidence="4"/>
<evidence type="ECO:0000256" key="2">
    <source>
        <dbReference type="ARBA" id="ARBA00022679"/>
    </source>
</evidence>
<reference evidence="6 7" key="1">
    <citation type="submission" date="2017-04" db="EMBL/GenBank/DDBJ databases">
        <title>Complete genome sequence of the Campylobacter cuniculorum type strain LMG24588.</title>
        <authorList>
            <person name="Miller W.G."/>
            <person name="Yee E."/>
            <person name="Revez J."/>
            <person name="Bono J.L."/>
            <person name="Rossi M."/>
        </authorList>
    </citation>
    <scope>NUCLEOTIDE SEQUENCE [LARGE SCALE GENOMIC DNA]</scope>
    <source>
        <strain evidence="6 7">LMG 24588</strain>
    </source>
</reference>
<dbReference type="SUPFAM" id="SSF53328">
    <property type="entry name" value="Formyltransferase"/>
    <property type="match status" value="1"/>
</dbReference>
<organism evidence="6 7">
    <name type="scientific">Campylobacter cuniculorum DSM 23162 = LMG 24588</name>
    <dbReference type="NCBI Taxonomy" id="1121267"/>
    <lineage>
        <taxon>Bacteria</taxon>
        <taxon>Pseudomonadati</taxon>
        <taxon>Campylobacterota</taxon>
        <taxon>Epsilonproteobacteria</taxon>
        <taxon>Campylobacterales</taxon>
        <taxon>Campylobacteraceae</taxon>
        <taxon>Campylobacter</taxon>
    </lineage>
</organism>
<dbReference type="GO" id="GO:0005737">
    <property type="term" value="C:cytoplasm"/>
    <property type="evidence" value="ECO:0007669"/>
    <property type="project" value="TreeGrafter"/>
</dbReference>
<name>A0A1W6BUJ7_9BACT</name>
<sequence>MLVKLAVLFSGNGSNLENLLKTLHQKSFNGVKFEIVLCLCNKKHAFGIQRAKKYGFETKIIEHNHFATREEFDSLLVSEIKKSGADLTILAGFMRILSPIFTQNISAINVHPSLLPLFKGANAIKESFQSDMKIAGVSVHWVSDELDGGKIIAQKAFEKGTLTYEEFESKIHTLEYELLPQSIIGLFSDTSRYDLKPMLKNT</sequence>
<feature type="binding site" evidence="4">
    <location>
        <begin position="13"/>
        <end position="15"/>
    </location>
    <ligand>
        <name>N(1)-(5-phospho-beta-D-ribosyl)glycinamide</name>
        <dbReference type="ChEBI" id="CHEBI:143788"/>
    </ligand>
</feature>
<comment type="catalytic activity">
    <reaction evidence="4">
        <text>N(1)-(5-phospho-beta-D-ribosyl)glycinamide + (6R)-10-formyltetrahydrofolate = N(2)-formyl-N(1)-(5-phospho-beta-D-ribosyl)glycinamide + (6S)-5,6,7,8-tetrahydrofolate + H(+)</text>
        <dbReference type="Rhea" id="RHEA:15053"/>
        <dbReference type="ChEBI" id="CHEBI:15378"/>
        <dbReference type="ChEBI" id="CHEBI:57453"/>
        <dbReference type="ChEBI" id="CHEBI:143788"/>
        <dbReference type="ChEBI" id="CHEBI:147286"/>
        <dbReference type="ChEBI" id="CHEBI:195366"/>
        <dbReference type="EC" id="2.1.2.2"/>
    </reaction>
</comment>
<gene>
    <name evidence="4 6" type="primary">purN</name>
    <name evidence="6" type="ORF">CCUN_0094</name>
</gene>
<dbReference type="Pfam" id="PF00551">
    <property type="entry name" value="Formyl_trans_N"/>
    <property type="match status" value="1"/>
</dbReference>
<dbReference type="Gene3D" id="3.40.50.170">
    <property type="entry name" value="Formyl transferase, N-terminal domain"/>
    <property type="match status" value="1"/>
</dbReference>
<feature type="binding site" evidence="4">
    <location>
        <position position="69"/>
    </location>
    <ligand>
        <name>(6R)-10-formyltetrahydrofolate</name>
        <dbReference type="ChEBI" id="CHEBI:195366"/>
    </ligand>
</feature>
<feature type="site" description="Raises pKa of active site His" evidence="4">
    <location>
        <position position="147"/>
    </location>
</feature>
<dbReference type="GO" id="GO:0004644">
    <property type="term" value="F:phosphoribosylglycinamide formyltransferase activity"/>
    <property type="evidence" value="ECO:0007669"/>
    <property type="project" value="UniProtKB-UniRule"/>
</dbReference>
<feature type="binding site" evidence="4">
    <location>
        <begin position="94"/>
        <end position="97"/>
    </location>
    <ligand>
        <name>(6R)-10-formyltetrahydrofolate</name>
        <dbReference type="ChEBI" id="CHEBI:195366"/>
    </ligand>
</feature>
<dbReference type="CDD" id="cd08645">
    <property type="entry name" value="FMT_core_GART"/>
    <property type="match status" value="1"/>
</dbReference>
<protein>
    <recommendedName>
        <fullName evidence="4">Phosphoribosylglycinamide formyltransferase</fullName>
        <ecNumber evidence="4">2.1.2.2</ecNumber>
    </recommendedName>
    <alternativeName>
        <fullName evidence="4">5'-phosphoribosylglycinamide transformylase</fullName>
    </alternativeName>
    <alternativeName>
        <fullName evidence="4">GAR transformylase</fullName>
        <shortName evidence="4">GART</shortName>
    </alternativeName>
</protein>
<dbReference type="STRING" id="1121267.CCUN_0094"/>
<comment type="pathway">
    <text evidence="1 4">Purine metabolism; IMP biosynthesis via de novo pathway; N(2)-formyl-N(1)-(5-phospho-D-ribosyl)glycinamide from N(1)-(5-phospho-D-ribosyl)glycinamide (10-formyl THF route): step 1/1.</text>
</comment>
<feature type="binding site" evidence="4">
    <location>
        <position position="109"/>
    </location>
    <ligand>
        <name>(6R)-10-formyltetrahydrofolate</name>
        <dbReference type="ChEBI" id="CHEBI:195366"/>
    </ligand>
</feature>
<feature type="domain" description="Formyl transferase N-terminal" evidence="5">
    <location>
        <begin position="4"/>
        <end position="182"/>
    </location>
</feature>
<dbReference type="EMBL" id="CP020867">
    <property type="protein sequence ID" value="ARJ55762.1"/>
    <property type="molecule type" value="Genomic_DNA"/>
</dbReference>
<dbReference type="eggNOG" id="COG0299">
    <property type="taxonomic scope" value="Bacteria"/>
</dbReference>
<dbReference type="NCBIfam" id="TIGR00639">
    <property type="entry name" value="PurN"/>
    <property type="match status" value="1"/>
</dbReference>
<dbReference type="KEGG" id="ccun:CCUN_0094"/>
<dbReference type="GO" id="GO:0006189">
    <property type="term" value="P:'de novo' IMP biosynthetic process"/>
    <property type="evidence" value="ECO:0007669"/>
    <property type="project" value="UniProtKB-UniRule"/>
</dbReference>
<keyword evidence="2 4" id="KW-0808">Transferase</keyword>
<dbReference type="PANTHER" id="PTHR43369">
    <property type="entry name" value="PHOSPHORIBOSYLGLYCINAMIDE FORMYLTRANSFERASE"/>
    <property type="match status" value="1"/>
</dbReference>
<dbReference type="InterPro" id="IPR036477">
    <property type="entry name" value="Formyl_transf_N_sf"/>
</dbReference>